<dbReference type="Proteomes" id="UP000012589">
    <property type="component" value="Unassembled WGS sequence"/>
</dbReference>
<dbReference type="InterPro" id="IPR045721">
    <property type="entry name" value="DUF6075"/>
</dbReference>
<protein>
    <submittedName>
        <fullName evidence="1">Uncharacterized protein</fullName>
    </submittedName>
</protein>
<dbReference type="HOGENOM" id="CLU_124970_0_0_9"/>
<name>N2A7J7_9FIRM</name>
<gene>
    <name evidence="1" type="ORF">C823_05014</name>
</gene>
<proteinExistence type="predicted"/>
<evidence type="ECO:0000313" key="1">
    <source>
        <dbReference type="EMBL" id="EMZ20344.1"/>
    </source>
</evidence>
<dbReference type="OrthoDB" id="9800530at2"/>
<evidence type="ECO:0000313" key="2">
    <source>
        <dbReference type="Proteomes" id="UP000012589"/>
    </source>
</evidence>
<dbReference type="EMBL" id="AQFT01000147">
    <property type="protein sequence ID" value="EMZ20344.1"/>
    <property type="molecule type" value="Genomic_DNA"/>
</dbReference>
<dbReference type="eggNOG" id="ENOG5032SVB">
    <property type="taxonomic scope" value="Bacteria"/>
</dbReference>
<sequence length="172" mass="20109">MNNTALRAGAQSANNTHMVFANEEHEKFYFEKLEQARYQDCYHKALIYILGISEDTRNHFSQIYDIKSGYIKTECLHQGWQTSGSVRVVRLAFNLYTDGTPSIDDYKRKDEQIGECRGYSVSDIFCCGYAMYFWQGIKLRYPEYCQKQRSVEEILAEMEKKRAENSTDGNKE</sequence>
<organism evidence="1 2">
    <name type="scientific">Eubacterium plexicaudatum ASF492</name>
    <dbReference type="NCBI Taxonomy" id="1235802"/>
    <lineage>
        <taxon>Bacteria</taxon>
        <taxon>Bacillati</taxon>
        <taxon>Bacillota</taxon>
        <taxon>Clostridia</taxon>
        <taxon>Eubacteriales</taxon>
        <taxon>Eubacteriaceae</taxon>
        <taxon>Eubacterium</taxon>
    </lineage>
</organism>
<accession>N2A7J7</accession>
<dbReference type="AlphaFoldDB" id="N2A7J7"/>
<dbReference type="STRING" id="1235802.C823_05014"/>
<reference evidence="1 2" key="1">
    <citation type="journal article" date="2014" name="Genome Announc.">
        <title>Draft genome sequences of the altered schaedler flora, a defined bacterial community from gnotobiotic mice.</title>
        <authorList>
            <person name="Wannemuehler M.J."/>
            <person name="Overstreet A.M."/>
            <person name="Ward D.V."/>
            <person name="Phillips G.J."/>
        </authorList>
    </citation>
    <scope>NUCLEOTIDE SEQUENCE [LARGE SCALE GENOMIC DNA]</scope>
    <source>
        <strain evidence="1 2">ASF492</strain>
    </source>
</reference>
<dbReference type="PATRIC" id="fig|1235802.3.peg.5282"/>
<comment type="caution">
    <text evidence="1">The sequence shown here is derived from an EMBL/GenBank/DDBJ whole genome shotgun (WGS) entry which is preliminary data.</text>
</comment>
<dbReference type="Pfam" id="PF19552">
    <property type="entry name" value="DUF6075"/>
    <property type="match status" value="1"/>
</dbReference>
<keyword evidence="2" id="KW-1185">Reference proteome</keyword>